<dbReference type="Pfam" id="PF00291">
    <property type="entry name" value="PALP"/>
    <property type="match status" value="2"/>
</dbReference>
<accession>A0ABR1HQS7</accession>
<dbReference type="PANTHER" id="PTHR10314">
    <property type="entry name" value="CYSTATHIONINE BETA-SYNTHASE"/>
    <property type="match status" value="1"/>
</dbReference>
<evidence type="ECO:0000313" key="2">
    <source>
        <dbReference type="EMBL" id="KAK7423078.1"/>
    </source>
</evidence>
<dbReference type="Gene3D" id="3.40.50.1100">
    <property type="match status" value="4"/>
</dbReference>
<gene>
    <name evidence="2" type="ORF">QQZ08_009245</name>
</gene>
<proteinExistence type="predicted"/>
<dbReference type="InterPro" id="IPR001926">
    <property type="entry name" value="TrpB-like_PALP"/>
</dbReference>
<dbReference type="InterPro" id="IPR036052">
    <property type="entry name" value="TrpB-like_PALP_sf"/>
</dbReference>
<dbReference type="Proteomes" id="UP001498421">
    <property type="component" value="Unassembled WGS sequence"/>
</dbReference>
<protein>
    <recommendedName>
        <fullName evidence="1">Tryptophan synthase beta chain-like PALP domain-containing protein</fullName>
    </recommendedName>
</protein>
<name>A0ABR1HQS7_9HYPO</name>
<evidence type="ECO:0000259" key="1">
    <source>
        <dbReference type="Pfam" id="PF00291"/>
    </source>
</evidence>
<dbReference type="CDD" id="cd01561">
    <property type="entry name" value="CBS_like"/>
    <property type="match status" value="1"/>
</dbReference>
<dbReference type="SUPFAM" id="SSF53686">
    <property type="entry name" value="Tryptophan synthase beta subunit-like PLP-dependent enzymes"/>
    <property type="match status" value="1"/>
</dbReference>
<comment type="caution">
    <text evidence="2">The sequence shown here is derived from an EMBL/GenBank/DDBJ whole genome shotgun (WGS) entry which is preliminary data.</text>
</comment>
<evidence type="ECO:0000313" key="3">
    <source>
        <dbReference type="Proteomes" id="UP001498421"/>
    </source>
</evidence>
<dbReference type="EMBL" id="JAZAVK010000102">
    <property type="protein sequence ID" value="KAK7423078.1"/>
    <property type="molecule type" value="Genomic_DNA"/>
</dbReference>
<feature type="domain" description="Tryptophan synthase beta chain-like PALP" evidence="1">
    <location>
        <begin position="137"/>
        <end position="260"/>
    </location>
</feature>
<keyword evidence="3" id="KW-1185">Reference proteome</keyword>
<organism evidence="2 3">
    <name type="scientific">Neonectria magnoliae</name>
    <dbReference type="NCBI Taxonomy" id="2732573"/>
    <lineage>
        <taxon>Eukaryota</taxon>
        <taxon>Fungi</taxon>
        <taxon>Dikarya</taxon>
        <taxon>Ascomycota</taxon>
        <taxon>Pezizomycotina</taxon>
        <taxon>Sordariomycetes</taxon>
        <taxon>Hypocreomycetidae</taxon>
        <taxon>Hypocreales</taxon>
        <taxon>Nectriaceae</taxon>
        <taxon>Neonectria</taxon>
    </lineage>
</organism>
<sequence>MVLPAPSSSALDAIGNTPVVRLHSVVPEGHADVFLKLEYLNPTGSYQDRMAKSIIEEAEHRGSSLAFVCAVKGYKLRVASSDAYSVAKLRTMTAFGAAVDSIKSPSTQITAELMPKMVEHVKDIAQRGDCYLADQGIDGFCGDVGAAGMVMGVAKAMKSRLPQIRVLVLEPTSAPTITEGRYGVHTVEGIGLGFVPPLLDRELYDEARSIHEGEARTMCRRLAKEEGLLVGISTGLNVVAAILLARELGPGRTVVTVACDTGLKYMNGDLYGDGCSLLQCE</sequence>
<feature type="domain" description="Tryptophan synthase beta chain-like PALP" evidence="1">
    <location>
        <begin position="12"/>
        <end position="136"/>
    </location>
</feature>
<dbReference type="InterPro" id="IPR050214">
    <property type="entry name" value="Cys_Synth/Cystath_Beta-Synth"/>
</dbReference>
<reference evidence="2 3" key="1">
    <citation type="journal article" date="2025" name="Microbiol. Resour. Announc.">
        <title>Draft genome sequences for Neonectria magnoliae and Neonectria punicea, canker pathogens of Liriodendron tulipifera and Acer saccharum in West Virginia.</title>
        <authorList>
            <person name="Petronek H.M."/>
            <person name="Kasson M.T."/>
            <person name="Metheny A.M."/>
            <person name="Stauder C.M."/>
            <person name="Lovett B."/>
            <person name="Lynch S.C."/>
            <person name="Garnas J.R."/>
            <person name="Kasson L.R."/>
            <person name="Stajich J.E."/>
        </authorList>
    </citation>
    <scope>NUCLEOTIDE SEQUENCE [LARGE SCALE GENOMIC DNA]</scope>
    <source>
        <strain evidence="2 3">NRRL 64651</strain>
    </source>
</reference>